<evidence type="ECO:0000313" key="3">
    <source>
        <dbReference type="Proteomes" id="UP000186955"/>
    </source>
</evidence>
<feature type="compositionally biased region" description="Polar residues" evidence="1">
    <location>
        <begin position="256"/>
        <end position="273"/>
    </location>
</feature>
<accession>A0A1Q5TD78</accession>
<gene>
    <name evidence="2" type="ORF">PENSUB_9265</name>
</gene>
<feature type="compositionally biased region" description="Low complexity" evidence="1">
    <location>
        <begin position="23"/>
        <end position="34"/>
    </location>
</feature>
<feature type="compositionally biased region" description="Basic and acidic residues" evidence="1">
    <location>
        <begin position="52"/>
        <end position="64"/>
    </location>
</feature>
<reference evidence="2 3" key="1">
    <citation type="submission" date="2016-10" db="EMBL/GenBank/DDBJ databases">
        <title>Genome sequence of the ascomycete fungus Penicillium subrubescens.</title>
        <authorList>
            <person name="De Vries R.P."/>
            <person name="Peng M."/>
            <person name="Dilokpimol A."/>
            <person name="Hilden K."/>
            <person name="Makela M.R."/>
            <person name="Grigoriev I."/>
            <person name="Riley R."/>
            <person name="Granchi Z."/>
        </authorList>
    </citation>
    <scope>NUCLEOTIDE SEQUENCE [LARGE SCALE GENOMIC DNA]</scope>
    <source>
        <strain evidence="2 3">CBS 132785</strain>
    </source>
</reference>
<feature type="compositionally biased region" description="Basic and acidic residues" evidence="1">
    <location>
        <begin position="356"/>
        <end position="370"/>
    </location>
</feature>
<protein>
    <submittedName>
        <fullName evidence="2">Uncharacterized protein</fullName>
    </submittedName>
</protein>
<feature type="compositionally biased region" description="Polar residues" evidence="1">
    <location>
        <begin position="205"/>
        <end position="215"/>
    </location>
</feature>
<keyword evidence="3" id="KW-1185">Reference proteome</keyword>
<evidence type="ECO:0000256" key="1">
    <source>
        <dbReference type="SAM" id="MobiDB-lite"/>
    </source>
</evidence>
<feature type="compositionally biased region" description="Polar residues" evidence="1">
    <location>
        <begin position="173"/>
        <end position="186"/>
    </location>
</feature>
<proteinExistence type="predicted"/>
<feature type="region of interest" description="Disordered" evidence="1">
    <location>
        <begin position="1"/>
        <end position="407"/>
    </location>
</feature>
<evidence type="ECO:0000313" key="2">
    <source>
        <dbReference type="EMBL" id="OKO98167.1"/>
    </source>
</evidence>
<feature type="compositionally biased region" description="Basic and acidic residues" evidence="1">
    <location>
        <begin position="221"/>
        <end position="235"/>
    </location>
</feature>
<feature type="compositionally biased region" description="Polar residues" evidence="1">
    <location>
        <begin position="327"/>
        <end position="341"/>
    </location>
</feature>
<comment type="caution">
    <text evidence="2">The sequence shown here is derived from an EMBL/GenBank/DDBJ whole genome shotgun (WGS) entry which is preliminary data.</text>
</comment>
<name>A0A1Q5TD78_9EURO</name>
<dbReference type="AlphaFoldDB" id="A0A1Q5TD78"/>
<sequence>MDTRNATQGEAPEVLPEPNHPSQTEQPEQPEPTTIRVHAPPRMGRFSIPQAGDHKPQPAGDKGKARGKPQPKPTTTRVHAPPRMGRFSIPQAGDHKPQPAGDKGKARGKPQPKPTTTRVHAPPRMGRFSAPQAEEQGPQATRVDKEARRMPRPKPMNSRIPIRPRLGPFSAPRLTQTEVQARTNQDATRRKPQPFPGPDVLDSPTKGTNITTVDIPSSDAEADRDRSPTRQERERHNRRRTAKSAPAPADVESMTRAAQTPQIASSPSVSEASMNPIEESPSIRLQRRRRDKPREEWIAMSAAAPRADFAPESSAPETLSGAWGMMGTSTGGSVPTLSLLSSDAEIDIHGGPNQRQRQEKGDGRRSRDMEESALSPRPDTGPISTSSEMSKRIDGSKSTTRKGCSRA</sequence>
<feature type="compositionally biased region" description="Basic and acidic residues" evidence="1">
    <location>
        <begin position="93"/>
        <end position="105"/>
    </location>
</feature>
<organism evidence="2 3">
    <name type="scientific">Penicillium subrubescens</name>
    <dbReference type="NCBI Taxonomy" id="1316194"/>
    <lineage>
        <taxon>Eukaryota</taxon>
        <taxon>Fungi</taxon>
        <taxon>Dikarya</taxon>
        <taxon>Ascomycota</taxon>
        <taxon>Pezizomycotina</taxon>
        <taxon>Eurotiomycetes</taxon>
        <taxon>Eurotiomycetidae</taxon>
        <taxon>Eurotiales</taxon>
        <taxon>Aspergillaceae</taxon>
        <taxon>Penicillium</taxon>
    </lineage>
</organism>
<dbReference type="EMBL" id="MNBE01000673">
    <property type="protein sequence ID" value="OKO98167.1"/>
    <property type="molecule type" value="Genomic_DNA"/>
</dbReference>
<dbReference type="Proteomes" id="UP000186955">
    <property type="component" value="Unassembled WGS sequence"/>
</dbReference>